<dbReference type="Pfam" id="PF06114">
    <property type="entry name" value="Peptidase_M78"/>
    <property type="match status" value="1"/>
</dbReference>
<gene>
    <name evidence="2" type="ORF">EVJ47_06490</name>
</gene>
<feature type="domain" description="IrrE N-terminal-like" evidence="1">
    <location>
        <begin position="82"/>
        <end position="164"/>
    </location>
</feature>
<dbReference type="EMBL" id="SGBD01000003">
    <property type="protein sequence ID" value="RZD14310.1"/>
    <property type="molecule type" value="Genomic_DNA"/>
</dbReference>
<comment type="caution">
    <text evidence="2">The sequence shown here is derived from an EMBL/GenBank/DDBJ whole genome shotgun (WGS) entry which is preliminary data.</text>
</comment>
<dbReference type="Proteomes" id="UP000320813">
    <property type="component" value="Unassembled WGS sequence"/>
</dbReference>
<dbReference type="InterPro" id="IPR010359">
    <property type="entry name" value="IrrE_HExxH"/>
</dbReference>
<sequence length="203" mass="24046">MSSQASFPNGAVKYKKTPEKLTKIKNKNKTIMNLTKIINGLEIRIKGFNKIRMLPEDLLKTAEDAGIITVIDETIPYSKSFVLNKHRYIYYNPDKEENIFTLFLGHELGHFLLDHHNLNPLYQSPFSLFHETELEREANVIAFLFWYPTIFIERKLKKYGRLEANMFFNEFQIESIKTELLTHLINTRLKIYEDYCSLNKYLK</sequence>
<evidence type="ECO:0000259" key="1">
    <source>
        <dbReference type="Pfam" id="PF06114"/>
    </source>
</evidence>
<name>A0A519BAJ2_9DELT</name>
<organism evidence="2 3">
    <name type="scientific">Candidatus Acidulodesulfobacterium ferriphilum</name>
    <dbReference type="NCBI Taxonomy" id="2597223"/>
    <lineage>
        <taxon>Bacteria</taxon>
        <taxon>Deltaproteobacteria</taxon>
        <taxon>Candidatus Acidulodesulfobacterales</taxon>
        <taxon>Candidatus Acidulodesulfobacterium</taxon>
    </lineage>
</organism>
<proteinExistence type="predicted"/>
<evidence type="ECO:0000313" key="2">
    <source>
        <dbReference type="EMBL" id="RZD14310.1"/>
    </source>
</evidence>
<reference evidence="2 3" key="1">
    <citation type="submission" date="2019-01" db="EMBL/GenBank/DDBJ databases">
        <title>Insights into ecological role of a new deltaproteobacterial order Candidatus Sinidesulfobacterales (Sva0485) by metagenomics and metatranscriptomics.</title>
        <authorList>
            <person name="Tan S."/>
            <person name="Liu J."/>
            <person name="Fang Y."/>
            <person name="Hedlund B.P."/>
            <person name="Lian Z.H."/>
            <person name="Huang L.Y."/>
            <person name="Li J.T."/>
            <person name="Huang L.N."/>
            <person name="Li W.J."/>
            <person name="Jiang H.C."/>
            <person name="Dong H.L."/>
            <person name="Shu W.S."/>
        </authorList>
    </citation>
    <scope>NUCLEOTIDE SEQUENCE [LARGE SCALE GENOMIC DNA]</scope>
    <source>
        <strain evidence="2">AP3</strain>
    </source>
</reference>
<dbReference type="AlphaFoldDB" id="A0A519BAJ2"/>
<evidence type="ECO:0000313" key="3">
    <source>
        <dbReference type="Proteomes" id="UP000320813"/>
    </source>
</evidence>
<accession>A0A519BAJ2</accession>
<protein>
    <submittedName>
        <fullName evidence="2">ImmA/IrrE family metallo-endopeptidase</fullName>
    </submittedName>
</protein>
<dbReference type="Gene3D" id="1.10.10.2910">
    <property type="match status" value="1"/>
</dbReference>